<proteinExistence type="inferred from homology"/>
<feature type="domain" description="RagB/SusD" evidence="7">
    <location>
        <begin position="329"/>
        <end position="646"/>
    </location>
</feature>
<keyword evidence="3 6" id="KW-0732">Signal</keyword>
<feature type="signal peptide" evidence="6">
    <location>
        <begin position="1"/>
        <end position="28"/>
    </location>
</feature>
<gene>
    <name evidence="9" type="ORF">ACFO6W_13265</name>
</gene>
<accession>A0ABV9KXC5</accession>
<dbReference type="EMBL" id="JBHSGN010000078">
    <property type="protein sequence ID" value="MFC4674668.1"/>
    <property type="molecule type" value="Genomic_DNA"/>
</dbReference>
<evidence type="ECO:0000256" key="1">
    <source>
        <dbReference type="ARBA" id="ARBA00004442"/>
    </source>
</evidence>
<evidence type="ECO:0000259" key="7">
    <source>
        <dbReference type="Pfam" id="PF07980"/>
    </source>
</evidence>
<sequence>MKKYIFNKPLKSISVALCLFLLSCADYLDVVPDNIPAVEHAFKNRQQAEAFLYGCFSFLPNFGEGGSNPAMLSGDEVWYIDPVQGMSARYWHVARGTQGANAPIGDYWASKQTSYDLKGGKAMFTALSDCNIFLENIHKPFDLEDYERDKWIAEVTFLKAYYHFWLFRMYGPIPLIKENLSINSPASEVQRYREPVDEVVDYIVELLDEAVKGLPLEIVDVMNEMGRPTKSIALAVKAQLLTIAASPLYNGNTDFSDMVDNRGIQLFPQTYSAEKWERAATALEEAIKVAHEGGHELFDFKTTSYVAKLNEKTILAMQTRGAATERWNKEIIWGDSNSNTDNLQRACHPVFAFAHSSGSVRKSYAPPLHIVEQFYTKNGVPIEEDKEWVNVDLMGLRKAGAEDKYYIKENFETINLHFDREARFYGSIIFDGGTLYGNSRVNEDNDLWVTELKYGKVGGGNSPTNRYSSTGYLCKKMIHYLSSQSQTSDSFTQYRYAFPIIRLADLYLMYTEVLNEIGGPGTKAYEYIDIVRKRTGLKGVVESWEKYSSNPNKPKTKDGFREIIQRERMNELAFEGARFWDLKRWKLAKEYMNRPIRGLNILGETSQDFYQETMVYQLKYEVKDYLWPIKQSVLMNNKNLLQNHGW</sequence>
<evidence type="ECO:0000313" key="10">
    <source>
        <dbReference type="Proteomes" id="UP001596023"/>
    </source>
</evidence>
<dbReference type="RefSeq" id="WP_379997187.1">
    <property type="nucleotide sequence ID" value="NZ_JBHSGN010000078.1"/>
</dbReference>
<dbReference type="Proteomes" id="UP001596023">
    <property type="component" value="Unassembled WGS sequence"/>
</dbReference>
<comment type="similarity">
    <text evidence="2">Belongs to the SusD family.</text>
</comment>
<keyword evidence="5" id="KW-0998">Cell outer membrane</keyword>
<evidence type="ECO:0000256" key="6">
    <source>
        <dbReference type="SAM" id="SignalP"/>
    </source>
</evidence>
<protein>
    <submittedName>
        <fullName evidence="9">RagB/SusD family nutrient uptake outer membrane protein</fullName>
    </submittedName>
</protein>
<evidence type="ECO:0000259" key="8">
    <source>
        <dbReference type="Pfam" id="PF14322"/>
    </source>
</evidence>
<organism evidence="9 10">
    <name type="scientific">Dysgonomonas termitidis</name>
    <dbReference type="NCBI Taxonomy" id="1516126"/>
    <lineage>
        <taxon>Bacteria</taxon>
        <taxon>Pseudomonadati</taxon>
        <taxon>Bacteroidota</taxon>
        <taxon>Bacteroidia</taxon>
        <taxon>Bacteroidales</taxon>
        <taxon>Dysgonomonadaceae</taxon>
        <taxon>Dysgonomonas</taxon>
    </lineage>
</organism>
<dbReference type="SUPFAM" id="SSF48452">
    <property type="entry name" value="TPR-like"/>
    <property type="match status" value="1"/>
</dbReference>
<feature type="domain" description="SusD-like N-terminal" evidence="8">
    <location>
        <begin position="121"/>
        <end position="238"/>
    </location>
</feature>
<feature type="chain" id="PRO_5045967092" evidence="6">
    <location>
        <begin position="29"/>
        <end position="646"/>
    </location>
</feature>
<evidence type="ECO:0000256" key="4">
    <source>
        <dbReference type="ARBA" id="ARBA00023136"/>
    </source>
</evidence>
<dbReference type="InterPro" id="IPR011990">
    <property type="entry name" value="TPR-like_helical_dom_sf"/>
</dbReference>
<evidence type="ECO:0000313" key="9">
    <source>
        <dbReference type="EMBL" id="MFC4674668.1"/>
    </source>
</evidence>
<evidence type="ECO:0000256" key="2">
    <source>
        <dbReference type="ARBA" id="ARBA00006275"/>
    </source>
</evidence>
<dbReference type="InterPro" id="IPR012944">
    <property type="entry name" value="SusD_RagB_dom"/>
</dbReference>
<comment type="caution">
    <text evidence="9">The sequence shown here is derived from an EMBL/GenBank/DDBJ whole genome shotgun (WGS) entry which is preliminary data.</text>
</comment>
<dbReference type="Gene3D" id="1.25.40.390">
    <property type="match status" value="1"/>
</dbReference>
<reference evidence="10" key="1">
    <citation type="journal article" date="2019" name="Int. J. Syst. Evol. Microbiol.">
        <title>The Global Catalogue of Microorganisms (GCM) 10K type strain sequencing project: providing services to taxonomists for standard genome sequencing and annotation.</title>
        <authorList>
            <consortium name="The Broad Institute Genomics Platform"/>
            <consortium name="The Broad Institute Genome Sequencing Center for Infectious Disease"/>
            <person name="Wu L."/>
            <person name="Ma J."/>
        </authorList>
    </citation>
    <scope>NUCLEOTIDE SEQUENCE [LARGE SCALE GENOMIC DNA]</scope>
    <source>
        <strain evidence="10">CCUG 66188</strain>
    </source>
</reference>
<dbReference type="Pfam" id="PF14322">
    <property type="entry name" value="SusD-like_3"/>
    <property type="match status" value="1"/>
</dbReference>
<name>A0ABV9KXC5_9BACT</name>
<dbReference type="InterPro" id="IPR033985">
    <property type="entry name" value="SusD-like_N"/>
</dbReference>
<dbReference type="PROSITE" id="PS51257">
    <property type="entry name" value="PROKAR_LIPOPROTEIN"/>
    <property type="match status" value="1"/>
</dbReference>
<dbReference type="Pfam" id="PF07980">
    <property type="entry name" value="SusD_RagB"/>
    <property type="match status" value="1"/>
</dbReference>
<evidence type="ECO:0000256" key="5">
    <source>
        <dbReference type="ARBA" id="ARBA00023237"/>
    </source>
</evidence>
<keyword evidence="10" id="KW-1185">Reference proteome</keyword>
<evidence type="ECO:0000256" key="3">
    <source>
        <dbReference type="ARBA" id="ARBA00022729"/>
    </source>
</evidence>
<keyword evidence="4" id="KW-0472">Membrane</keyword>
<comment type="subcellular location">
    <subcellularLocation>
        <location evidence="1">Cell outer membrane</location>
    </subcellularLocation>
</comment>